<evidence type="ECO:0000313" key="2">
    <source>
        <dbReference type="Proteomes" id="UP001445268"/>
    </source>
</evidence>
<sequence>MISAFVSFRGRSEPEVGMRCRVYRNLNAPGYFSIQADEGPDKGRVLGRAKAVVLYEVVLKVNQGGYQRCVSKGVRNVHAVAIGNYAGSGEAPPQDASISSDRITYQPFVRPYFFKRSAPDTPITQFPRVCAFGADLLCLPGDPGSGTARNFSWHRKP</sequence>
<gene>
    <name evidence="1" type="ORF">AAGT77_20800</name>
</gene>
<dbReference type="Proteomes" id="UP001445268">
    <property type="component" value="Plasmid unnamed2"/>
</dbReference>
<organism evidence="1 2">
    <name type="scientific">Marinobacter alkaliphilus</name>
    <dbReference type="NCBI Taxonomy" id="254719"/>
    <lineage>
        <taxon>Bacteria</taxon>
        <taxon>Pseudomonadati</taxon>
        <taxon>Pseudomonadota</taxon>
        <taxon>Gammaproteobacteria</taxon>
        <taxon>Pseudomonadales</taxon>
        <taxon>Marinobacteraceae</taxon>
        <taxon>Marinobacter</taxon>
    </lineage>
</organism>
<dbReference type="RefSeq" id="WP_342632744.1">
    <property type="nucleotide sequence ID" value="NZ_CP152382.1"/>
</dbReference>
<protein>
    <submittedName>
        <fullName evidence="1">Uncharacterized protein</fullName>
    </submittedName>
</protein>
<name>A0ABZ3E9L4_9GAMM</name>
<dbReference type="InterPro" id="IPR058002">
    <property type="entry name" value="Gp82"/>
</dbReference>
<dbReference type="Pfam" id="PF25735">
    <property type="entry name" value="Phage_L5_gp82"/>
    <property type="match status" value="1"/>
</dbReference>
<reference evidence="1 2" key="1">
    <citation type="submission" date="2024-04" db="EMBL/GenBank/DDBJ databases">
        <title>Marinobacter sp. SBY-1.</title>
        <authorList>
            <person name="Pan C."/>
        </authorList>
    </citation>
    <scope>NUCLEOTIDE SEQUENCE [LARGE SCALE GENOMIC DNA]</scope>
    <source>
        <strain evidence="1 2">SBY-1</strain>
        <plasmid evidence="1 2">unnamed2</plasmid>
    </source>
</reference>
<proteinExistence type="predicted"/>
<keyword evidence="1" id="KW-0614">Plasmid</keyword>
<dbReference type="EMBL" id="CP152382">
    <property type="protein sequence ID" value="XAF56196.1"/>
    <property type="molecule type" value="Genomic_DNA"/>
</dbReference>
<keyword evidence="2" id="KW-1185">Reference proteome</keyword>
<geneLocation type="plasmid" evidence="1 2">
    <name>unnamed2</name>
</geneLocation>
<accession>A0ABZ3E9L4</accession>
<evidence type="ECO:0000313" key="1">
    <source>
        <dbReference type="EMBL" id="XAF56196.1"/>
    </source>
</evidence>